<evidence type="ECO:0000256" key="2">
    <source>
        <dbReference type="ARBA" id="ARBA00022692"/>
    </source>
</evidence>
<feature type="transmembrane region" description="Helical" evidence="5">
    <location>
        <begin position="49"/>
        <end position="68"/>
    </location>
</feature>
<comment type="subcellular location">
    <subcellularLocation>
        <location evidence="1">Membrane</location>
        <topology evidence="1">Multi-pass membrane protein</topology>
    </subcellularLocation>
</comment>
<dbReference type="InterPro" id="IPR018499">
    <property type="entry name" value="Tetraspanin/Peripherin"/>
</dbReference>
<evidence type="ECO:0000256" key="4">
    <source>
        <dbReference type="ARBA" id="ARBA00023136"/>
    </source>
</evidence>
<proteinExistence type="predicted"/>
<evidence type="ECO:0000313" key="7">
    <source>
        <dbReference type="Proteomes" id="UP001152747"/>
    </source>
</evidence>
<accession>A0A9P1MYA2</accession>
<feature type="transmembrane region" description="Helical" evidence="5">
    <location>
        <begin position="254"/>
        <end position="276"/>
    </location>
</feature>
<keyword evidence="3 5" id="KW-1133">Transmembrane helix</keyword>
<name>A0A9P1MYA2_9PELO</name>
<dbReference type="Gene3D" id="1.10.1450.10">
    <property type="entry name" value="Tetraspanin"/>
    <property type="match status" value="1"/>
</dbReference>
<dbReference type="InterPro" id="IPR008952">
    <property type="entry name" value="Tetraspanin_EC2_sf"/>
</dbReference>
<dbReference type="Pfam" id="PF00335">
    <property type="entry name" value="Tetraspanin"/>
    <property type="match status" value="1"/>
</dbReference>
<evidence type="ECO:0000256" key="3">
    <source>
        <dbReference type="ARBA" id="ARBA00022989"/>
    </source>
</evidence>
<keyword evidence="4 5" id="KW-0472">Membrane</keyword>
<keyword evidence="2 5" id="KW-0812">Transmembrane</keyword>
<evidence type="ECO:0008006" key="8">
    <source>
        <dbReference type="Google" id="ProtNLM"/>
    </source>
</evidence>
<organism evidence="6 7">
    <name type="scientific">Caenorhabditis angaria</name>
    <dbReference type="NCBI Taxonomy" id="860376"/>
    <lineage>
        <taxon>Eukaryota</taxon>
        <taxon>Metazoa</taxon>
        <taxon>Ecdysozoa</taxon>
        <taxon>Nematoda</taxon>
        <taxon>Chromadorea</taxon>
        <taxon>Rhabditida</taxon>
        <taxon>Rhabditina</taxon>
        <taxon>Rhabditomorpha</taxon>
        <taxon>Rhabditoidea</taxon>
        <taxon>Rhabditidae</taxon>
        <taxon>Peloderinae</taxon>
        <taxon>Caenorhabditis</taxon>
    </lineage>
</organism>
<evidence type="ECO:0000256" key="1">
    <source>
        <dbReference type="ARBA" id="ARBA00004141"/>
    </source>
</evidence>
<sequence>MEEEEGAKGEYLRDIQKLLIPLQILPILIGLCINDDVFKFSIIFGWKMVLLSSCLLIFMCLSVVANFMAKSFGIGFQGVSLIGLIGLGCFCHFSTVLQENNDITQNFLDILKEDKNYEMTTIHKFQQKFKCCGVPLPQNFTWNESTIDTSNPFSSWYYNLIADENFVAETRPIMTLPWSCCKETINCDHLFFERVTTKKWENPNIPFTVSLGIQLADKLLNFSTVDKSMRTIFQESCEVSGNLETVKIQKYMSYILFGDGVITLACLVCNILIFVLNR</sequence>
<evidence type="ECO:0000256" key="5">
    <source>
        <dbReference type="SAM" id="Phobius"/>
    </source>
</evidence>
<dbReference type="AlphaFoldDB" id="A0A9P1MYA2"/>
<gene>
    <name evidence="6" type="ORF">CAMP_LOCUS3842</name>
</gene>
<feature type="transmembrane region" description="Helical" evidence="5">
    <location>
        <begin position="74"/>
        <end position="97"/>
    </location>
</feature>
<dbReference type="OrthoDB" id="5851963at2759"/>
<protein>
    <recommendedName>
        <fullName evidence="8">Tetraspanin</fullName>
    </recommendedName>
</protein>
<evidence type="ECO:0000313" key="6">
    <source>
        <dbReference type="EMBL" id="CAI5441205.1"/>
    </source>
</evidence>
<dbReference type="GO" id="GO:0016020">
    <property type="term" value="C:membrane"/>
    <property type="evidence" value="ECO:0007669"/>
    <property type="project" value="UniProtKB-SubCell"/>
</dbReference>
<keyword evidence="7" id="KW-1185">Reference proteome</keyword>
<reference evidence="6" key="1">
    <citation type="submission" date="2022-11" db="EMBL/GenBank/DDBJ databases">
        <authorList>
            <person name="Kikuchi T."/>
        </authorList>
    </citation>
    <scope>NUCLEOTIDE SEQUENCE</scope>
    <source>
        <strain evidence="6">PS1010</strain>
    </source>
</reference>
<dbReference type="EMBL" id="CANHGI010000002">
    <property type="protein sequence ID" value="CAI5441205.1"/>
    <property type="molecule type" value="Genomic_DNA"/>
</dbReference>
<dbReference type="Proteomes" id="UP001152747">
    <property type="component" value="Unassembled WGS sequence"/>
</dbReference>
<comment type="caution">
    <text evidence="6">The sequence shown here is derived from an EMBL/GenBank/DDBJ whole genome shotgun (WGS) entry which is preliminary data.</text>
</comment>
<feature type="transmembrane region" description="Helical" evidence="5">
    <location>
        <begin position="18"/>
        <end position="37"/>
    </location>
</feature>